<dbReference type="Gene3D" id="1.10.10.10">
    <property type="entry name" value="Winged helix-like DNA-binding domain superfamily/Winged helix DNA-binding domain"/>
    <property type="match status" value="1"/>
</dbReference>
<comment type="caution">
    <text evidence="2">The sequence shown here is derived from an EMBL/GenBank/DDBJ whole genome shotgun (WGS) entry which is preliminary data.</text>
</comment>
<dbReference type="RefSeq" id="WP_379731249.1">
    <property type="nucleotide sequence ID" value="NZ_JBHSWZ010000068.1"/>
</dbReference>
<evidence type="ECO:0000313" key="2">
    <source>
        <dbReference type="EMBL" id="MFD1525671.1"/>
    </source>
</evidence>
<keyword evidence="3" id="KW-1185">Reference proteome</keyword>
<dbReference type="InterPro" id="IPR036388">
    <property type="entry name" value="WH-like_DNA-bd_sf"/>
</dbReference>
<dbReference type="SUPFAM" id="SSF46785">
    <property type="entry name" value="Winged helix' DNA-binding domain"/>
    <property type="match status" value="1"/>
</dbReference>
<dbReference type="AlphaFoldDB" id="A0ABD6B537"/>
<gene>
    <name evidence="2" type="ORF">ACFR9S_05040</name>
</gene>
<protein>
    <submittedName>
        <fullName evidence="2">Helix-turn-helix domain-containing protein</fullName>
    </submittedName>
</protein>
<evidence type="ECO:0000256" key="1">
    <source>
        <dbReference type="SAM" id="MobiDB-lite"/>
    </source>
</evidence>
<dbReference type="EMBL" id="JBHUDH010000039">
    <property type="protein sequence ID" value="MFD1525671.1"/>
    <property type="molecule type" value="Genomic_DNA"/>
</dbReference>
<evidence type="ECO:0000313" key="3">
    <source>
        <dbReference type="Proteomes" id="UP001597111"/>
    </source>
</evidence>
<reference evidence="2 3" key="1">
    <citation type="journal article" date="2019" name="Int. J. Syst. Evol. Microbiol.">
        <title>The Global Catalogue of Microorganisms (GCM) 10K type strain sequencing project: providing services to taxonomists for standard genome sequencing and annotation.</title>
        <authorList>
            <consortium name="The Broad Institute Genomics Platform"/>
            <consortium name="The Broad Institute Genome Sequencing Center for Infectious Disease"/>
            <person name="Wu L."/>
            <person name="Ma J."/>
        </authorList>
    </citation>
    <scope>NUCLEOTIDE SEQUENCE [LARGE SCALE GENOMIC DNA]</scope>
    <source>
        <strain evidence="2 3">CGMCC 1.12285</strain>
    </source>
</reference>
<organism evidence="2 3">
    <name type="scientific">Halolamina salina</name>
    <dbReference type="NCBI Taxonomy" id="1220023"/>
    <lineage>
        <taxon>Archaea</taxon>
        <taxon>Methanobacteriati</taxon>
        <taxon>Methanobacteriota</taxon>
        <taxon>Stenosarchaea group</taxon>
        <taxon>Halobacteria</taxon>
        <taxon>Halobacteriales</taxon>
        <taxon>Haloferacaceae</taxon>
    </lineage>
</organism>
<feature type="region of interest" description="Disordered" evidence="1">
    <location>
        <begin position="100"/>
        <end position="124"/>
    </location>
</feature>
<dbReference type="Pfam" id="PF12840">
    <property type="entry name" value="HTH_20"/>
    <property type="match status" value="1"/>
</dbReference>
<dbReference type="Proteomes" id="UP001597111">
    <property type="component" value="Unassembled WGS sequence"/>
</dbReference>
<dbReference type="CDD" id="cd00090">
    <property type="entry name" value="HTH_ARSR"/>
    <property type="match status" value="1"/>
</dbReference>
<dbReference type="InterPro" id="IPR036390">
    <property type="entry name" value="WH_DNA-bd_sf"/>
</dbReference>
<name>A0ABD6B537_9EURY</name>
<proteinExistence type="predicted"/>
<dbReference type="InterPro" id="IPR011991">
    <property type="entry name" value="ArsR-like_HTH"/>
</dbReference>
<sequence length="124" mass="13953">MERDPIAVEAPQLQDVLDALDDPDCRAIIEQLDSPMAAKELSEACDIPQSTTYRKLDLLSDASLVDERTEIRDDGRHTTRYVADFEEIQVSLDEDGSLELSIGRTESTPEERLSALWSEVRTET</sequence>
<accession>A0ABD6B537</accession>